<dbReference type="AlphaFoldDB" id="A0A8J8SF72"/>
<dbReference type="KEGG" id="vpy:HZI73_01995"/>
<sequence length="292" mass="34018">MKEQGYFSVVMYKDCEIQCFLQQLYDVAHAMGDFVENYEIIVILGERLDETSNELLQEAKRMINGHVILVTLSQCQNKACGIMAGMDLSIGDYIYEIETHVNGDTCQYMHKMYNNLIEEHNDMVFLRPHKKGILNGIVNKIFEQRGKASIVLGGNIMRLVTRRSLNRMEHQREEENTRNLMYQLCGLHVKHMHVKQQNKVKHGQFLKEVGYFLRAKKIGSKCAYILSGIYLMIFLGFMFIDNLDKTYVVPLFLLSFSILLILLGMLMNHLLLLYRETKNTVSYTVLEVRRLK</sequence>
<gene>
    <name evidence="2" type="ORF">HZI73_01995</name>
</gene>
<protein>
    <submittedName>
        <fullName evidence="2">Uncharacterized protein</fullName>
    </submittedName>
</protein>
<keyword evidence="1" id="KW-1133">Transmembrane helix</keyword>
<dbReference type="Proteomes" id="UP000683246">
    <property type="component" value="Chromosome"/>
</dbReference>
<proteinExistence type="predicted"/>
<reference evidence="2" key="1">
    <citation type="submission" date="2020-07" db="EMBL/GenBank/DDBJ databases">
        <title>Vallitalea pronyensis genome.</title>
        <authorList>
            <person name="Postec A."/>
        </authorList>
    </citation>
    <scope>NUCLEOTIDE SEQUENCE</scope>
    <source>
        <strain evidence="2">FatNI3</strain>
    </source>
</reference>
<feature type="transmembrane region" description="Helical" evidence="1">
    <location>
        <begin position="222"/>
        <end position="240"/>
    </location>
</feature>
<keyword evidence="1" id="KW-0472">Membrane</keyword>
<name>A0A8J8SF72_9FIRM</name>
<dbReference type="RefSeq" id="WP_212696594.1">
    <property type="nucleotide sequence ID" value="NZ_CP058649.1"/>
</dbReference>
<keyword evidence="3" id="KW-1185">Reference proteome</keyword>
<evidence type="ECO:0000313" key="3">
    <source>
        <dbReference type="Proteomes" id="UP000683246"/>
    </source>
</evidence>
<keyword evidence="1" id="KW-0812">Transmembrane</keyword>
<accession>A0A8J8SF72</accession>
<organism evidence="2 3">
    <name type="scientific">Vallitalea pronyensis</name>
    <dbReference type="NCBI Taxonomy" id="1348613"/>
    <lineage>
        <taxon>Bacteria</taxon>
        <taxon>Bacillati</taxon>
        <taxon>Bacillota</taxon>
        <taxon>Clostridia</taxon>
        <taxon>Lachnospirales</taxon>
        <taxon>Vallitaleaceae</taxon>
        <taxon>Vallitalea</taxon>
    </lineage>
</organism>
<dbReference type="EMBL" id="CP058649">
    <property type="protein sequence ID" value="QUI21132.1"/>
    <property type="molecule type" value="Genomic_DNA"/>
</dbReference>
<feature type="transmembrane region" description="Helical" evidence="1">
    <location>
        <begin position="252"/>
        <end position="274"/>
    </location>
</feature>
<evidence type="ECO:0000256" key="1">
    <source>
        <dbReference type="SAM" id="Phobius"/>
    </source>
</evidence>
<evidence type="ECO:0000313" key="2">
    <source>
        <dbReference type="EMBL" id="QUI21132.1"/>
    </source>
</evidence>